<gene>
    <name evidence="2" type="ORF">GCM10007414_12280</name>
</gene>
<keyword evidence="1" id="KW-0812">Transmembrane</keyword>
<feature type="transmembrane region" description="Helical" evidence="1">
    <location>
        <begin position="63"/>
        <end position="84"/>
    </location>
</feature>
<organism evidence="2 3">
    <name type="scientific">Agarivorans gilvus</name>
    <dbReference type="NCBI Taxonomy" id="680279"/>
    <lineage>
        <taxon>Bacteria</taxon>
        <taxon>Pseudomonadati</taxon>
        <taxon>Pseudomonadota</taxon>
        <taxon>Gammaproteobacteria</taxon>
        <taxon>Alteromonadales</taxon>
        <taxon>Alteromonadaceae</taxon>
        <taxon>Agarivorans</taxon>
    </lineage>
</organism>
<feature type="transmembrane region" description="Helical" evidence="1">
    <location>
        <begin position="41"/>
        <end position="58"/>
    </location>
</feature>
<dbReference type="EMBL" id="BMDY01000006">
    <property type="protein sequence ID" value="GGB00668.1"/>
    <property type="molecule type" value="Genomic_DNA"/>
</dbReference>
<comment type="caution">
    <text evidence="2">The sequence shown here is derived from an EMBL/GenBank/DDBJ whole genome shotgun (WGS) entry which is preliminary data.</text>
</comment>
<evidence type="ECO:0008006" key="4">
    <source>
        <dbReference type="Google" id="ProtNLM"/>
    </source>
</evidence>
<evidence type="ECO:0000313" key="3">
    <source>
        <dbReference type="Proteomes" id="UP000651977"/>
    </source>
</evidence>
<reference evidence="3" key="1">
    <citation type="journal article" date="2019" name="Int. J. Syst. Evol. Microbiol.">
        <title>The Global Catalogue of Microorganisms (GCM) 10K type strain sequencing project: providing services to taxonomists for standard genome sequencing and annotation.</title>
        <authorList>
            <consortium name="The Broad Institute Genomics Platform"/>
            <consortium name="The Broad Institute Genome Sequencing Center for Infectious Disease"/>
            <person name="Wu L."/>
            <person name="Ma J."/>
        </authorList>
    </citation>
    <scope>NUCLEOTIDE SEQUENCE [LARGE SCALE GENOMIC DNA]</scope>
    <source>
        <strain evidence="3">CGMCC 1.10131</strain>
    </source>
</reference>
<feature type="transmembrane region" description="Helical" evidence="1">
    <location>
        <begin position="117"/>
        <end position="139"/>
    </location>
</feature>
<protein>
    <recommendedName>
        <fullName evidence="4">ABC transporter permease</fullName>
    </recommendedName>
</protein>
<name>A0ABQ1HZJ5_9ALTE</name>
<feature type="transmembrane region" description="Helical" evidence="1">
    <location>
        <begin position="179"/>
        <end position="198"/>
    </location>
</feature>
<evidence type="ECO:0000256" key="1">
    <source>
        <dbReference type="SAM" id="Phobius"/>
    </source>
</evidence>
<evidence type="ECO:0000313" key="2">
    <source>
        <dbReference type="EMBL" id="GGB00668.1"/>
    </source>
</evidence>
<sequence>MEMQFLLAIWLAYVLLEFFIWPQHCRQQVEQQKFIATCLYWRALLLSLGFTLLALYFVGASSLLFGLSLVLLLVLIVLPAWLAYLPPSTFYYLFFQALQFAILGIAVVALSDAWQGLGFLFGTLIQPKVMLLVLAYLLILNPCSRVLALALRPWSPSVQQAGLYLPMAGKAIGMVERSLILTCVLLDQSAAIGFIIAAKSIFRFGDLTGQSERKLTEYVLLGTLLSVAMSVFIGLAARAGFAALS</sequence>
<keyword evidence="3" id="KW-1185">Reference proteome</keyword>
<keyword evidence="1" id="KW-0472">Membrane</keyword>
<dbReference type="Proteomes" id="UP000651977">
    <property type="component" value="Unassembled WGS sequence"/>
</dbReference>
<feature type="transmembrane region" description="Helical" evidence="1">
    <location>
        <begin position="218"/>
        <end position="241"/>
    </location>
</feature>
<proteinExistence type="predicted"/>
<accession>A0ABQ1HZJ5</accession>
<dbReference type="RefSeq" id="WP_055734790.1">
    <property type="nucleotide sequence ID" value="NZ_BMDY01000006.1"/>
</dbReference>
<keyword evidence="1" id="KW-1133">Transmembrane helix</keyword>
<feature type="transmembrane region" description="Helical" evidence="1">
    <location>
        <begin position="90"/>
        <end position="110"/>
    </location>
</feature>